<accession>A0ABU8NJN4</accession>
<dbReference type="RefSeq" id="WP_172662812.1">
    <property type="nucleotide sequence ID" value="NZ_JABMKW010000020.1"/>
</dbReference>
<dbReference type="Proteomes" id="UP001378956">
    <property type="component" value="Unassembled WGS sequence"/>
</dbReference>
<dbReference type="EMBL" id="JBBEUB010000002">
    <property type="protein sequence ID" value="MEJ2902445.1"/>
    <property type="molecule type" value="Genomic_DNA"/>
</dbReference>
<evidence type="ECO:0000313" key="2">
    <source>
        <dbReference type="Proteomes" id="UP001378956"/>
    </source>
</evidence>
<protein>
    <submittedName>
        <fullName evidence="1">Uncharacterized protein</fullName>
    </submittedName>
</protein>
<keyword evidence="2" id="KW-1185">Reference proteome</keyword>
<comment type="caution">
    <text evidence="1">The sequence shown here is derived from an EMBL/GenBank/DDBJ whole genome shotgun (WGS) entry which is preliminary data.</text>
</comment>
<sequence length="131" mass="14698">MAIYINSFVLFVVLLLANGNSPAQSSKSKQAGKHFEGLWLDKKTSRHLEISFKDGYATIIDWTGKFQKRESGDSYKAFLKNGKLIMPEDIGHHAAYGEIISNDQTLIYLTKSIGAGKASAWDRQIFTKARR</sequence>
<organism evidence="1 2">
    <name type="scientific">Pedobacter panaciterrae</name>
    <dbReference type="NCBI Taxonomy" id="363849"/>
    <lineage>
        <taxon>Bacteria</taxon>
        <taxon>Pseudomonadati</taxon>
        <taxon>Bacteroidota</taxon>
        <taxon>Sphingobacteriia</taxon>
        <taxon>Sphingobacteriales</taxon>
        <taxon>Sphingobacteriaceae</taxon>
        <taxon>Pedobacter</taxon>
    </lineage>
</organism>
<name>A0ABU8NJN4_9SPHI</name>
<gene>
    <name evidence="1" type="ORF">WAE58_08405</name>
</gene>
<reference evidence="1 2" key="1">
    <citation type="submission" date="2024-03" db="EMBL/GenBank/DDBJ databases">
        <title>Sequence of Lycoming College Course Isolates.</title>
        <authorList>
            <person name="Plotts O."/>
            <person name="Newman J."/>
        </authorList>
    </citation>
    <scope>NUCLEOTIDE SEQUENCE [LARGE SCALE GENOMIC DNA]</scope>
    <source>
        <strain evidence="1 2">CJB-3</strain>
    </source>
</reference>
<evidence type="ECO:0000313" key="1">
    <source>
        <dbReference type="EMBL" id="MEJ2902445.1"/>
    </source>
</evidence>
<proteinExistence type="predicted"/>